<gene>
    <name evidence="4" type="ORF">CVV64_01755</name>
</gene>
<dbReference type="InterPro" id="IPR002508">
    <property type="entry name" value="MurNAc-LAA_cat"/>
</dbReference>
<evidence type="ECO:0000259" key="3">
    <source>
        <dbReference type="SMART" id="SM00646"/>
    </source>
</evidence>
<feature type="region of interest" description="Disordered" evidence="2">
    <location>
        <begin position="374"/>
        <end position="395"/>
    </location>
</feature>
<dbReference type="GO" id="GO:0009253">
    <property type="term" value="P:peptidoglycan catabolic process"/>
    <property type="evidence" value="ECO:0007669"/>
    <property type="project" value="InterPro"/>
</dbReference>
<evidence type="ECO:0000313" key="4">
    <source>
        <dbReference type="EMBL" id="PKK92167.1"/>
    </source>
</evidence>
<dbReference type="GO" id="GO:0030288">
    <property type="term" value="C:outer membrane-bounded periplasmic space"/>
    <property type="evidence" value="ECO:0007669"/>
    <property type="project" value="TreeGrafter"/>
</dbReference>
<feature type="compositionally biased region" description="Basic and acidic residues" evidence="2">
    <location>
        <begin position="385"/>
        <end position="395"/>
    </location>
</feature>
<dbReference type="AlphaFoldDB" id="A0A2N1PUZ7"/>
<dbReference type="Pfam" id="PF01520">
    <property type="entry name" value="Amidase_3"/>
    <property type="match status" value="1"/>
</dbReference>
<proteinExistence type="predicted"/>
<dbReference type="PANTHER" id="PTHR30404:SF0">
    <property type="entry name" value="N-ACETYLMURAMOYL-L-ALANINE AMIDASE AMIC"/>
    <property type="match status" value="1"/>
</dbReference>
<evidence type="ECO:0000313" key="5">
    <source>
        <dbReference type="Proteomes" id="UP000233256"/>
    </source>
</evidence>
<dbReference type="PANTHER" id="PTHR30404">
    <property type="entry name" value="N-ACETYLMURAMOYL-L-ALANINE AMIDASE"/>
    <property type="match status" value="1"/>
</dbReference>
<dbReference type="Gene3D" id="2.60.40.3500">
    <property type="match status" value="1"/>
</dbReference>
<sequence>MGTLEKRRSIFLLTAMLALFILCADCLAAVSVEVTGSSVATSKKYTRLVLNLSAPPIDVKVGEGEKSLVITLPGCESKITDKFSGEGVIKGISFKSVSQGLNVTVSLKTDTAYQLYQLPKYLNRPHRLVVNFSNPREQIDNIFNKLAGNRKIVVIDPGHGGKDPGAVGPSGLCEKDVVLDVASRAFEILSKEDDFSCYLSRSGDEYVKLEERVGISRGSGADLFVSIHCNASNSKSAAGVEVFYLSDNKATDAAAKLLATRENAALEIGIEASATEVDRSVLKILIDMKQNFVLKQSSVFAGHVLSRLSERLSNVNRGVRRAGFAVLKAVAVPSVLIELAFISNPKEEKLLKTTWYRQVCAQSIASAVRDFFKSSDQEAQVSSRKTGDGKGPDSL</sequence>
<reference evidence="4 5" key="1">
    <citation type="journal article" date="2017" name="ISME J.">
        <title>Potential for microbial H2 and metal transformations associated with novel bacteria and archaea in deep terrestrial subsurface sediments.</title>
        <authorList>
            <person name="Hernsdorf A.W."/>
            <person name="Amano Y."/>
            <person name="Miyakawa K."/>
            <person name="Ise K."/>
            <person name="Suzuki Y."/>
            <person name="Anantharaman K."/>
            <person name="Probst A."/>
            <person name="Burstein D."/>
            <person name="Thomas B.C."/>
            <person name="Banfield J.F."/>
        </authorList>
    </citation>
    <scope>NUCLEOTIDE SEQUENCE [LARGE SCALE GENOMIC DNA]</scope>
    <source>
        <strain evidence="4">HGW-Wallbacteria-1</strain>
    </source>
</reference>
<dbReference type="EMBL" id="PGXC01000001">
    <property type="protein sequence ID" value="PKK92167.1"/>
    <property type="molecule type" value="Genomic_DNA"/>
</dbReference>
<feature type="domain" description="MurNAc-LAA" evidence="3">
    <location>
        <begin position="213"/>
        <end position="369"/>
    </location>
</feature>
<dbReference type="SMART" id="SM00646">
    <property type="entry name" value="Ami_3"/>
    <property type="match status" value="1"/>
</dbReference>
<dbReference type="GO" id="GO:0008745">
    <property type="term" value="F:N-acetylmuramoyl-L-alanine amidase activity"/>
    <property type="evidence" value="ECO:0007669"/>
    <property type="project" value="InterPro"/>
</dbReference>
<name>A0A2N1PUZ7_9BACT</name>
<dbReference type="InterPro" id="IPR050695">
    <property type="entry name" value="N-acetylmuramoyl_amidase_3"/>
</dbReference>
<comment type="caution">
    <text evidence="4">The sequence shown here is derived from an EMBL/GenBank/DDBJ whole genome shotgun (WGS) entry which is preliminary data.</text>
</comment>
<keyword evidence="1" id="KW-0378">Hydrolase</keyword>
<accession>A0A2N1PUZ7</accession>
<protein>
    <recommendedName>
        <fullName evidence="3">MurNAc-LAA domain-containing protein</fullName>
    </recommendedName>
</protein>
<dbReference type="SUPFAM" id="SSF53187">
    <property type="entry name" value="Zn-dependent exopeptidases"/>
    <property type="match status" value="1"/>
</dbReference>
<dbReference type="FunFam" id="3.40.630.40:FF:000005">
    <property type="entry name" value="N-acetylmuramoyl-L-alanine amidase (AmiA)"/>
    <property type="match status" value="1"/>
</dbReference>
<evidence type="ECO:0000256" key="1">
    <source>
        <dbReference type="ARBA" id="ARBA00022801"/>
    </source>
</evidence>
<dbReference type="Gene3D" id="3.40.630.40">
    <property type="entry name" value="Zn-dependent exopeptidases"/>
    <property type="match status" value="1"/>
</dbReference>
<evidence type="ECO:0000256" key="2">
    <source>
        <dbReference type="SAM" id="MobiDB-lite"/>
    </source>
</evidence>
<organism evidence="4 5">
    <name type="scientific">Candidatus Wallbacteria bacterium HGW-Wallbacteria-1</name>
    <dbReference type="NCBI Taxonomy" id="2013854"/>
    <lineage>
        <taxon>Bacteria</taxon>
        <taxon>Candidatus Walliibacteriota</taxon>
    </lineage>
</organism>
<dbReference type="Proteomes" id="UP000233256">
    <property type="component" value="Unassembled WGS sequence"/>
</dbReference>
<dbReference type="CDD" id="cd02696">
    <property type="entry name" value="MurNAc-LAA"/>
    <property type="match status" value="1"/>
</dbReference>